<sequence>MSKYATGEVHTQEKFTERIHEQSFRWNNGYPFAAFLVTDQSEDVVVGYEEIGNGSKDHVGEIAYLFNRDYHRSTTKQHAGYENVGALILGYGKELAKKQAYVNKTYDKESVKFVGGQTFTTVQATALKTNTASKKLLENLAFKRVGESYKYGGDRYEFELHYDTALDAPLARALG</sequence>
<comment type="caution">
    <text evidence="1">The sequence shown here is derived from an EMBL/GenBank/DDBJ whole genome shotgun (WGS) entry which is preliminary data.</text>
</comment>
<accession>A0AAV6UXP3</accession>
<dbReference type="Proteomes" id="UP000827092">
    <property type="component" value="Unassembled WGS sequence"/>
</dbReference>
<proteinExistence type="predicted"/>
<name>A0AAV6UXP3_9ARAC</name>
<evidence type="ECO:0000313" key="2">
    <source>
        <dbReference type="Proteomes" id="UP000827092"/>
    </source>
</evidence>
<evidence type="ECO:0000313" key="1">
    <source>
        <dbReference type="EMBL" id="KAG8188246.1"/>
    </source>
</evidence>
<dbReference type="AlphaFoldDB" id="A0AAV6UXP3"/>
<dbReference type="InterPro" id="IPR016181">
    <property type="entry name" value="Acyl_CoA_acyltransferase"/>
</dbReference>
<dbReference type="Gene3D" id="3.40.630.30">
    <property type="match status" value="1"/>
</dbReference>
<dbReference type="EMBL" id="JAFNEN010000245">
    <property type="protein sequence ID" value="KAG8188246.1"/>
    <property type="molecule type" value="Genomic_DNA"/>
</dbReference>
<dbReference type="SUPFAM" id="SSF55729">
    <property type="entry name" value="Acyl-CoA N-acyltransferases (Nat)"/>
    <property type="match status" value="1"/>
</dbReference>
<reference evidence="1 2" key="1">
    <citation type="journal article" date="2022" name="Nat. Ecol. Evol.">
        <title>A masculinizing supergene underlies an exaggerated male reproductive morph in a spider.</title>
        <authorList>
            <person name="Hendrickx F."/>
            <person name="De Corte Z."/>
            <person name="Sonet G."/>
            <person name="Van Belleghem S.M."/>
            <person name="Kostlbacher S."/>
            <person name="Vangestel C."/>
        </authorList>
    </citation>
    <scope>NUCLEOTIDE SEQUENCE [LARGE SCALE GENOMIC DNA]</scope>
    <source>
        <strain evidence="1">W744_W776</strain>
    </source>
</reference>
<organism evidence="1 2">
    <name type="scientific">Oedothorax gibbosus</name>
    <dbReference type="NCBI Taxonomy" id="931172"/>
    <lineage>
        <taxon>Eukaryota</taxon>
        <taxon>Metazoa</taxon>
        <taxon>Ecdysozoa</taxon>
        <taxon>Arthropoda</taxon>
        <taxon>Chelicerata</taxon>
        <taxon>Arachnida</taxon>
        <taxon>Araneae</taxon>
        <taxon>Araneomorphae</taxon>
        <taxon>Entelegynae</taxon>
        <taxon>Araneoidea</taxon>
        <taxon>Linyphiidae</taxon>
        <taxon>Erigoninae</taxon>
        <taxon>Oedothorax</taxon>
    </lineage>
</organism>
<protein>
    <submittedName>
        <fullName evidence="1">Uncharacterized protein</fullName>
    </submittedName>
</protein>
<gene>
    <name evidence="1" type="ORF">JTE90_018836</name>
</gene>
<keyword evidence="2" id="KW-1185">Reference proteome</keyword>